<keyword evidence="11" id="KW-1185">Reference proteome</keyword>
<dbReference type="PROSITE" id="PS51873">
    <property type="entry name" value="TRIAD"/>
    <property type="match status" value="1"/>
</dbReference>
<evidence type="ECO:0000256" key="6">
    <source>
        <dbReference type="ARBA" id="ARBA00022771"/>
    </source>
</evidence>
<dbReference type="InterPro" id="IPR044066">
    <property type="entry name" value="TRIAD_supradom"/>
</dbReference>
<organism evidence="10 11">
    <name type="scientific">Penicillium frequentans</name>
    <dbReference type="NCBI Taxonomy" id="3151616"/>
    <lineage>
        <taxon>Eukaryota</taxon>
        <taxon>Fungi</taxon>
        <taxon>Dikarya</taxon>
        <taxon>Ascomycota</taxon>
        <taxon>Pezizomycotina</taxon>
        <taxon>Eurotiomycetes</taxon>
        <taxon>Eurotiomycetidae</taxon>
        <taxon>Eurotiales</taxon>
        <taxon>Aspergillaceae</taxon>
        <taxon>Penicillium</taxon>
    </lineage>
</organism>
<comment type="caution">
    <text evidence="10">The sequence shown here is derived from an EMBL/GenBank/DDBJ whole genome shotgun (WGS) entry which is preliminary data.</text>
</comment>
<sequence>MRAHQSLRNGLKRLRCRSEAILGGYYQNRGGTKGKHRAGVQSDNEYAIQCMKDQLLSIQTAKDDRNVALSTLRAVTTDANALLSIRRDEYIALNDHQYALDLERGDQPDSAIPYSLKFAQNTDTISLAMGDLVRRMKKKDLVDNGEGSSHLNIITQQVKVKCTACLDEREDITFSGRCGHQYCQDCTRRLILSTRNEALYPPRCCGQVLPPIIVLSVLSYEELRRFSDKAVEYNTENRVYCADPRCSQFIPQFAIDDRNATCPRCSKITHLPCRSLAHPGAPCPKNNTRHEIFQMARAEKWKKCTKCKNMVELLLGCNHITCMYAYSPHSSPLR</sequence>
<dbReference type="Pfam" id="PF00097">
    <property type="entry name" value="zf-C3HC4"/>
    <property type="match status" value="1"/>
</dbReference>
<dbReference type="InterPro" id="IPR013083">
    <property type="entry name" value="Znf_RING/FYVE/PHD"/>
</dbReference>
<keyword evidence="6" id="KW-0863">Zinc-finger</keyword>
<accession>A0AAD6CYX0</accession>
<dbReference type="CDD" id="cd20335">
    <property type="entry name" value="BRcat_RBR"/>
    <property type="match status" value="1"/>
</dbReference>
<keyword evidence="7" id="KW-0833">Ubl conjugation pathway</keyword>
<evidence type="ECO:0000256" key="1">
    <source>
        <dbReference type="ARBA" id="ARBA00001798"/>
    </source>
</evidence>
<protein>
    <recommendedName>
        <fullName evidence="2">RBR-type E3 ubiquitin transferase</fullName>
        <ecNumber evidence="2">2.3.2.31</ecNumber>
    </recommendedName>
</protein>
<keyword evidence="4" id="KW-0479">Metal-binding</keyword>
<dbReference type="InterPro" id="IPR002867">
    <property type="entry name" value="IBR_dom"/>
</dbReference>
<keyword evidence="3" id="KW-0808">Transferase</keyword>
<name>A0AAD6CYX0_9EURO</name>
<evidence type="ECO:0000259" key="9">
    <source>
        <dbReference type="PROSITE" id="PS51873"/>
    </source>
</evidence>
<dbReference type="GO" id="GO:0008270">
    <property type="term" value="F:zinc ion binding"/>
    <property type="evidence" value="ECO:0007669"/>
    <property type="project" value="UniProtKB-KW"/>
</dbReference>
<dbReference type="Proteomes" id="UP001220324">
    <property type="component" value="Unassembled WGS sequence"/>
</dbReference>
<dbReference type="SUPFAM" id="SSF57850">
    <property type="entry name" value="RING/U-box"/>
    <property type="match status" value="2"/>
</dbReference>
<dbReference type="PANTHER" id="PTHR11685">
    <property type="entry name" value="RBR FAMILY RING FINGER AND IBR DOMAIN-CONTAINING"/>
    <property type="match status" value="1"/>
</dbReference>
<evidence type="ECO:0000256" key="4">
    <source>
        <dbReference type="ARBA" id="ARBA00022723"/>
    </source>
</evidence>
<comment type="catalytic activity">
    <reaction evidence="1">
        <text>[E2 ubiquitin-conjugating enzyme]-S-ubiquitinyl-L-cysteine + [acceptor protein]-L-lysine = [E2 ubiquitin-conjugating enzyme]-L-cysteine + [acceptor protein]-N(6)-ubiquitinyl-L-lysine.</text>
        <dbReference type="EC" id="2.3.2.31"/>
    </reaction>
</comment>
<evidence type="ECO:0000256" key="2">
    <source>
        <dbReference type="ARBA" id="ARBA00012251"/>
    </source>
</evidence>
<dbReference type="Gene3D" id="3.30.40.10">
    <property type="entry name" value="Zinc/RING finger domain, C3HC4 (zinc finger)"/>
    <property type="match status" value="1"/>
</dbReference>
<evidence type="ECO:0000313" key="10">
    <source>
        <dbReference type="EMBL" id="KAJ5545977.1"/>
    </source>
</evidence>
<dbReference type="EMBL" id="JAQIZZ010000003">
    <property type="protein sequence ID" value="KAJ5545977.1"/>
    <property type="molecule type" value="Genomic_DNA"/>
</dbReference>
<evidence type="ECO:0000256" key="7">
    <source>
        <dbReference type="ARBA" id="ARBA00022786"/>
    </source>
</evidence>
<feature type="domain" description="RING-type" evidence="9">
    <location>
        <begin position="158"/>
        <end position="334"/>
    </location>
</feature>
<proteinExistence type="predicted"/>
<keyword evidence="5" id="KW-0677">Repeat</keyword>
<dbReference type="GO" id="GO:0061630">
    <property type="term" value="F:ubiquitin protein ligase activity"/>
    <property type="evidence" value="ECO:0007669"/>
    <property type="project" value="UniProtKB-EC"/>
</dbReference>
<dbReference type="InterPro" id="IPR018957">
    <property type="entry name" value="Znf_C3HC4_RING-type"/>
</dbReference>
<evidence type="ECO:0000256" key="5">
    <source>
        <dbReference type="ARBA" id="ARBA00022737"/>
    </source>
</evidence>
<dbReference type="GO" id="GO:0016567">
    <property type="term" value="P:protein ubiquitination"/>
    <property type="evidence" value="ECO:0007669"/>
    <property type="project" value="InterPro"/>
</dbReference>
<gene>
    <name evidence="10" type="ORF">N7494_003562</name>
</gene>
<dbReference type="InterPro" id="IPR031127">
    <property type="entry name" value="E3_UB_ligase_RBR"/>
</dbReference>
<dbReference type="Gene3D" id="1.20.120.1750">
    <property type="match status" value="1"/>
</dbReference>
<keyword evidence="8" id="KW-0862">Zinc</keyword>
<dbReference type="Pfam" id="PF01485">
    <property type="entry name" value="IBR"/>
    <property type="match status" value="1"/>
</dbReference>
<dbReference type="EC" id="2.3.2.31" evidence="2"/>
<reference evidence="10 11" key="1">
    <citation type="journal article" date="2023" name="IMA Fungus">
        <title>Comparative genomic study of the Penicillium genus elucidates a diverse pangenome and 15 lateral gene transfer events.</title>
        <authorList>
            <person name="Petersen C."/>
            <person name="Sorensen T."/>
            <person name="Nielsen M.R."/>
            <person name="Sondergaard T.E."/>
            <person name="Sorensen J.L."/>
            <person name="Fitzpatrick D.A."/>
            <person name="Frisvad J.C."/>
            <person name="Nielsen K.L."/>
        </authorList>
    </citation>
    <scope>NUCLEOTIDE SEQUENCE [LARGE SCALE GENOMIC DNA]</scope>
    <source>
        <strain evidence="10 11">IBT 35679</strain>
    </source>
</reference>
<evidence type="ECO:0000256" key="8">
    <source>
        <dbReference type="ARBA" id="ARBA00022833"/>
    </source>
</evidence>
<evidence type="ECO:0000256" key="3">
    <source>
        <dbReference type="ARBA" id="ARBA00022679"/>
    </source>
</evidence>
<dbReference type="AlphaFoldDB" id="A0AAD6CYX0"/>
<evidence type="ECO:0000313" key="11">
    <source>
        <dbReference type="Proteomes" id="UP001220324"/>
    </source>
</evidence>